<feature type="non-terminal residue" evidence="1">
    <location>
        <position position="32"/>
    </location>
</feature>
<reference evidence="1" key="1">
    <citation type="submission" date="2018-05" db="EMBL/GenBank/DDBJ databases">
        <authorList>
            <person name="Lanie J.A."/>
            <person name="Ng W.-L."/>
            <person name="Kazmierczak K.M."/>
            <person name="Andrzejewski T.M."/>
            <person name="Davidsen T.M."/>
            <person name="Wayne K.J."/>
            <person name="Tettelin H."/>
            <person name="Glass J.I."/>
            <person name="Rusch D."/>
            <person name="Podicherti R."/>
            <person name="Tsui H.-C.T."/>
            <person name="Winkler M.E."/>
        </authorList>
    </citation>
    <scope>NUCLEOTIDE SEQUENCE</scope>
</reference>
<dbReference type="AlphaFoldDB" id="A0A382PC21"/>
<accession>A0A382PC21</accession>
<evidence type="ECO:0000313" key="1">
    <source>
        <dbReference type="EMBL" id="SVC69472.1"/>
    </source>
</evidence>
<proteinExistence type="predicted"/>
<organism evidence="1">
    <name type="scientific">marine metagenome</name>
    <dbReference type="NCBI Taxonomy" id="408172"/>
    <lineage>
        <taxon>unclassified sequences</taxon>
        <taxon>metagenomes</taxon>
        <taxon>ecological metagenomes</taxon>
    </lineage>
</organism>
<dbReference type="EMBL" id="UINC01105500">
    <property type="protein sequence ID" value="SVC69472.1"/>
    <property type="molecule type" value="Genomic_DNA"/>
</dbReference>
<name>A0A382PC21_9ZZZZ</name>
<gene>
    <name evidence="1" type="ORF">METZ01_LOCUS322326</name>
</gene>
<sequence length="32" mass="3428">MRNFLLTALLCFAGSTAHAKPNIIVILVDDLG</sequence>
<protein>
    <submittedName>
        <fullName evidence="1">Uncharacterized protein</fullName>
    </submittedName>
</protein>